<feature type="transmembrane region" description="Helical" evidence="1">
    <location>
        <begin position="12"/>
        <end position="30"/>
    </location>
</feature>
<keyword evidence="1" id="KW-1133">Transmembrane helix</keyword>
<reference evidence="2 3" key="1">
    <citation type="submission" date="2020-08" db="EMBL/GenBank/DDBJ databases">
        <title>Genomic Encyclopedia of Type Strains, Phase IV (KMG-IV): sequencing the most valuable type-strain genomes for metagenomic binning, comparative biology and taxonomic classification.</title>
        <authorList>
            <person name="Goeker M."/>
        </authorList>
    </citation>
    <scope>NUCLEOTIDE SEQUENCE [LARGE SCALE GENOMIC DNA]</scope>
    <source>
        <strain evidence="2 3">DSM 26963</strain>
    </source>
</reference>
<dbReference type="AlphaFoldDB" id="A0A7W8D1N1"/>
<keyword evidence="1" id="KW-0472">Membrane</keyword>
<keyword evidence="1" id="KW-0812">Transmembrane</keyword>
<dbReference type="InterPro" id="IPR025945">
    <property type="entry name" value="DHHW"/>
</dbReference>
<organism evidence="2 3">
    <name type="scientific">Faecalicoccus acidiformans</name>
    <dbReference type="NCBI Taxonomy" id="915173"/>
    <lineage>
        <taxon>Bacteria</taxon>
        <taxon>Bacillati</taxon>
        <taxon>Bacillota</taxon>
        <taxon>Erysipelotrichia</taxon>
        <taxon>Erysipelotrichales</taxon>
        <taxon>Erysipelotrichaceae</taxon>
        <taxon>Faecalicoccus</taxon>
    </lineage>
</organism>
<dbReference type="RefSeq" id="WP_183376581.1">
    <property type="nucleotide sequence ID" value="NZ_JACHHD010000017.1"/>
</dbReference>
<sequence>MKKSKGSIAKMLSPILVVVIVITGIVNLILPDRSTSPMENRSLQAFPSMNWNSFQNGDVFRELNSWYSDQFLGREKLIQLKYLVNKMAGTNKIDDVFLGKGTLIEDVSSVNQEQKERNLQAINAFCTSYEIPSYFMITPNAVSVQSDRLPAFSTPLDQNQQIDEYYDGLDSSIQRIDVRSTLEEHKDEYLYYKTDHHWTSLGAFYSFQAMASAMGLGDVSKEDYDIYPVSDDFEGTLAGKTGSVFLKDQIDIYVPKNNSEYIVSDLTNVTTSRSIYSREALDTRDQYTVFMGGNAGRITIEMDNDSSRHLLLIKDSYANAMIQFLIPYYRTIDIIDPRYYFEDVSRLVNSQMITDILFLYNSNTLMQDTSIADCLVMPTQE</sequence>
<accession>A0A7W8D1N1</accession>
<dbReference type="Pfam" id="PF14286">
    <property type="entry name" value="DHHW"/>
    <property type="match status" value="1"/>
</dbReference>
<comment type="caution">
    <text evidence="2">The sequence shown here is derived from an EMBL/GenBank/DDBJ whole genome shotgun (WGS) entry which is preliminary data.</text>
</comment>
<evidence type="ECO:0000256" key="1">
    <source>
        <dbReference type="SAM" id="Phobius"/>
    </source>
</evidence>
<proteinExistence type="predicted"/>
<dbReference type="EMBL" id="JACHHD010000017">
    <property type="protein sequence ID" value="MBB5185533.1"/>
    <property type="molecule type" value="Genomic_DNA"/>
</dbReference>
<protein>
    <recommendedName>
        <fullName evidence="4">DHHW protein</fullName>
    </recommendedName>
</protein>
<evidence type="ECO:0000313" key="3">
    <source>
        <dbReference type="Proteomes" id="UP000521313"/>
    </source>
</evidence>
<gene>
    <name evidence="2" type="ORF">HNQ43_001597</name>
</gene>
<name>A0A7W8D1N1_9FIRM</name>
<evidence type="ECO:0008006" key="4">
    <source>
        <dbReference type="Google" id="ProtNLM"/>
    </source>
</evidence>
<evidence type="ECO:0000313" key="2">
    <source>
        <dbReference type="EMBL" id="MBB5185533.1"/>
    </source>
</evidence>
<dbReference type="Proteomes" id="UP000521313">
    <property type="component" value="Unassembled WGS sequence"/>
</dbReference>